<dbReference type="Gene3D" id="3.40.50.2300">
    <property type="match status" value="1"/>
</dbReference>
<dbReference type="EMBL" id="JYGS01000005">
    <property type="protein sequence ID" value="KJQ73782.1"/>
    <property type="molecule type" value="Genomic_DNA"/>
</dbReference>
<accession>A0A081QJE7</accession>
<dbReference type="EMBL" id="JYGQ01000003">
    <property type="protein sequence ID" value="KJQ71339.1"/>
    <property type="molecule type" value="Genomic_DNA"/>
</dbReference>
<proteinExistence type="predicted"/>
<protein>
    <recommendedName>
        <fullName evidence="5">Response regulator</fullName>
    </recommendedName>
</protein>
<name>A0A081QJE7_STRMT</name>
<organism evidence="2 4">
    <name type="scientific">Streptococcus mitis</name>
    <dbReference type="NCBI Taxonomy" id="28037"/>
    <lineage>
        <taxon>Bacteria</taxon>
        <taxon>Bacillati</taxon>
        <taxon>Bacillota</taxon>
        <taxon>Bacilli</taxon>
        <taxon>Lactobacillales</taxon>
        <taxon>Streptococcaceae</taxon>
        <taxon>Streptococcus</taxon>
        <taxon>Streptococcus mitis group</taxon>
    </lineage>
</organism>
<evidence type="ECO:0000313" key="2">
    <source>
        <dbReference type="EMBL" id="KJQ73782.1"/>
    </source>
</evidence>
<evidence type="ECO:0000313" key="3">
    <source>
        <dbReference type="Proteomes" id="UP000033415"/>
    </source>
</evidence>
<sequence length="69" mass="8306">MRILVLEDDRVQQGRIEQTLLDIGRSRNLRLEIDIAKNYGDVEKYSQYFDHYQLYLLDLEIDGECDWIV</sequence>
<gene>
    <name evidence="1" type="ORF">TZ91_01202</name>
    <name evidence="2" type="ORF">TZ93_01237</name>
</gene>
<comment type="caution">
    <text evidence="2">The sequence shown here is derived from an EMBL/GenBank/DDBJ whole genome shotgun (WGS) entry which is preliminary data.</text>
</comment>
<evidence type="ECO:0008006" key="5">
    <source>
        <dbReference type="Google" id="ProtNLM"/>
    </source>
</evidence>
<dbReference type="PATRIC" id="fig|28037.100.peg.35"/>
<dbReference type="AlphaFoldDB" id="A0A081QJE7"/>
<reference evidence="3 4" key="1">
    <citation type="submission" date="2015-02" db="EMBL/GenBank/DDBJ databases">
        <title>Evolution of amylase-binding proteins of oral streptococcal species.</title>
        <authorList>
            <person name="Haase E.M."/>
        </authorList>
    </citation>
    <scope>NUCLEOTIDE SEQUENCE [LARGE SCALE GENOMIC DNA]</scope>
    <source>
        <strain evidence="1 3">SK137</strain>
        <strain evidence="2 4">SK145</strain>
    </source>
</reference>
<evidence type="ECO:0000313" key="1">
    <source>
        <dbReference type="EMBL" id="KJQ71339.1"/>
    </source>
</evidence>
<evidence type="ECO:0000313" key="4">
    <source>
        <dbReference type="Proteomes" id="UP000033590"/>
    </source>
</evidence>
<dbReference type="Proteomes" id="UP000033415">
    <property type="component" value="Unassembled WGS sequence"/>
</dbReference>
<dbReference type="Proteomes" id="UP000033590">
    <property type="component" value="Unassembled WGS sequence"/>
</dbReference>
<dbReference type="RefSeq" id="WP_033686087.1">
    <property type="nucleotide sequence ID" value="NZ_JALDVU010000009.1"/>
</dbReference>